<protein>
    <submittedName>
        <fullName evidence="1">Putative secreted protein</fullName>
    </submittedName>
</protein>
<proteinExistence type="predicted"/>
<sequence>MSSAATLIAGRSKTLPRAVAILTFLTTPSCEGIASTILPMGQHPLGSDASTMTARSPSFSGLTGWCHLERRVSVGR</sequence>
<reference evidence="1" key="1">
    <citation type="submission" date="2018-01" db="EMBL/GenBank/DDBJ databases">
        <title>An insight into the sialome of Amazonian anophelines.</title>
        <authorList>
            <person name="Ribeiro J.M."/>
            <person name="Scarpassa V."/>
            <person name="Calvo E."/>
        </authorList>
    </citation>
    <scope>NUCLEOTIDE SEQUENCE</scope>
</reference>
<accession>A0A2M4DLS6</accession>
<evidence type="ECO:0000313" key="1">
    <source>
        <dbReference type="EMBL" id="MBW78514.1"/>
    </source>
</evidence>
<organism evidence="1">
    <name type="scientific">Anopheles darlingi</name>
    <name type="common">Mosquito</name>
    <dbReference type="NCBI Taxonomy" id="43151"/>
    <lineage>
        <taxon>Eukaryota</taxon>
        <taxon>Metazoa</taxon>
        <taxon>Ecdysozoa</taxon>
        <taxon>Arthropoda</taxon>
        <taxon>Hexapoda</taxon>
        <taxon>Insecta</taxon>
        <taxon>Pterygota</taxon>
        <taxon>Neoptera</taxon>
        <taxon>Endopterygota</taxon>
        <taxon>Diptera</taxon>
        <taxon>Nematocera</taxon>
        <taxon>Culicoidea</taxon>
        <taxon>Culicidae</taxon>
        <taxon>Anophelinae</taxon>
        <taxon>Anopheles</taxon>
    </lineage>
</organism>
<dbReference type="AlphaFoldDB" id="A0A2M4DLS6"/>
<dbReference type="EMBL" id="GGFL01014336">
    <property type="protein sequence ID" value="MBW78514.1"/>
    <property type="molecule type" value="Transcribed_RNA"/>
</dbReference>
<name>A0A2M4DLS6_ANODA</name>